<organism evidence="2 3">
    <name type="scientific">Cyanomargarita calcarea GSE-NOS-MK-12-04C</name>
    <dbReference type="NCBI Taxonomy" id="2839659"/>
    <lineage>
        <taxon>Bacteria</taxon>
        <taxon>Bacillati</taxon>
        <taxon>Cyanobacteriota</taxon>
        <taxon>Cyanophyceae</taxon>
        <taxon>Nostocales</taxon>
        <taxon>Cyanomargaritaceae</taxon>
        <taxon>Cyanomargarita</taxon>
    </lineage>
</organism>
<reference evidence="2" key="2">
    <citation type="journal article" date="2022" name="Microbiol. Resour. Announc.">
        <title>Metagenome Sequencing to Explore Phylogenomics of Terrestrial Cyanobacteria.</title>
        <authorList>
            <person name="Ward R.D."/>
            <person name="Stajich J.E."/>
            <person name="Johansen J.R."/>
            <person name="Huntemann M."/>
            <person name="Clum A."/>
            <person name="Foster B."/>
            <person name="Foster B."/>
            <person name="Roux S."/>
            <person name="Palaniappan K."/>
            <person name="Varghese N."/>
            <person name="Mukherjee S."/>
            <person name="Reddy T.B.K."/>
            <person name="Daum C."/>
            <person name="Copeland A."/>
            <person name="Chen I.A."/>
            <person name="Ivanova N.N."/>
            <person name="Kyrpides N.C."/>
            <person name="Shapiro N."/>
            <person name="Eloe-Fadrosh E.A."/>
            <person name="Pietrasiak N."/>
        </authorList>
    </citation>
    <scope>NUCLEOTIDE SEQUENCE</scope>
    <source>
        <strain evidence="2">GSE-NOS-MK-12-04C</strain>
    </source>
</reference>
<dbReference type="NCBIfam" id="TIGR01550">
    <property type="entry name" value="DOC_P1"/>
    <property type="match status" value="1"/>
</dbReference>
<dbReference type="Pfam" id="PF02661">
    <property type="entry name" value="Fic"/>
    <property type="match status" value="1"/>
</dbReference>
<dbReference type="InterPro" id="IPR036597">
    <property type="entry name" value="Fido-like_dom_sf"/>
</dbReference>
<sequence length="141" mass="15682">MLDPKFIDVETAIAIHDDLIETFEGSFGIRDMGLLESALCQPKATFFGAFLHPTIAEQAAAYLYHIANNHAFIDGNKRTSVGIMESFLRVNGYNLDLSDDKLYELVLKASTGKLEKTDVANVISSHLIAFQLRIEAEDNIF</sequence>
<reference evidence="2" key="1">
    <citation type="submission" date="2021-05" db="EMBL/GenBank/DDBJ databases">
        <authorList>
            <person name="Pietrasiak N."/>
            <person name="Ward R."/>
            <person name="Stajich J.E."/>
            <person name="Kurbessoian T."/>
        </authorList>
    </citation>
    <scope>NUCLEOTIDE SEQUENCE</scope>
    <source>
        <strain evidence="2">GSE-NOS-MK-12-04C</strain>
    </source>
</reference>
<dbReference type="PANTHER" id="PTHR39426:SF1">
    <property type="entry name" value="HOMOLOGY TO DEATH-ON-CURING PROTEIN OF PHAGE P1"/>
    <property type="match status" value="1"/>
</dbReference>
<evidence type="ECO:0000313" key="3">
    <source>
        <dbReference type="Proteomes" id="UP000729701"/>
    </source>
</evidence>
<accession>A0A951QU57</accession>
<dbReference type="PANTHER" id="PTHR39426">
    <property type="entry name" value="HOMOLOGY TO DEATH-ON-CURING PROTEIN OF PHAGE P1"/>
    <property type="match status" value="1"/>
</dbReference>
<name>A0A951QU57_9CYAN</name>
<protein>
    <submittedName>
        <fullName evidence="2">Type II toxin-antitoxin system death-on-curing family toxin</fullName>
    </submittedName>
</protein>
<dbReference type="AlphaFoldDB" id="A0A951QU57"/>
<dbReference type="EMBL" id="JAHHGZ010000038">
    <property type="protein sequence ID" value="MBW4671062.1"/>
    <property type="molecule type" value="Genomic_DNA"/>
</dbReference>
<gene>
    <name evidence="2" type="ORF">KME60_27475</name>
</gene>
<feature type="domain" description="Fido" evidence="1">
    <location>
        <begin position="7"/>
        <end position="125"/>
    </location>
</feature>
<dbReference type="InterPro" id="IPR003812">
    <property type="entry name" value="Fido"/>
</dbReference>
<dbReference type="GO" id="GO:0016301">
    <property type="term" value="F:kinase activity"/>
    <property type="evidence" value="ECO:0007669"/>
    <property type="project" value="InterPro"/>
</dbReference>
<dbReference type="InterPro" id="IPR006440">
    <property type="entry name" value="Doc"/>
</dbReference>
<dbReference type="PIRSF" id="PIRSF018297">
    <property type="entry name" value="Doc"/>
    <property type="match status" value="1"/>
</dbReference>
<dbReference type="PROSITE" id="PS51459">
    <property type="entry name" value="FIDO"/>
    <property type="match status" value="1"/>
</dbReference>
<dbReference type="Proteomes" id="UP000729701">
    <property type="component" value="Unassembled WGS sequence"/>
</dbReference>
<evidence type="ECO:0000259" key="1">
    <source>
        <dbReference type="PROSITE" id="PS51459"/>
    </source>
</evidence>
<evidence type="ECO:0000313" key="2">
    <source>
        <dbReference type="EMBL" id="MBW4671062.1"/>
    </source>
</evidence>
<comment type="caution">
    <text evidence="2">The sequence shown here is derived from an EMBL/GenBank/DDBJ whole genome shotgun (WGS) entry which is preliminary data.</text>
</comment>
<dbReference type="SUPFAM" id="SSF140931">
    <property type="entry name" value="Fic-like"/>
    <property type="match status" value="1"/>
</dbReference>
<dbReference type="InterPro" id="IPR053737">
    <property type="entry name" value="Type_II_TA_Toxin"/>
</dbReference>
<dbReference type="Gene3D" id="1.20.120.1870">
    <property type="entry name" value="Fic/DOC protein, Fido domain"/>
    <property type="match status" value="1"/>
</dbReference>
<proteinExistence type="predicted"/>